<dbReference type="GO" id="GO:0020037">
    <property type="term" value="F:heme binding"/>
    <property type="evidence" value="ECO:0007669"/>
    <property type="project" value="InterPro"/>
</dbReference>
<keyword evidence="3 4" id="KW-0408">Iron</keyword>
<evidence type="ECO:0000256" key="1">
    <source>
        <dbReference type="ARBA" id="ARBA00022617"/>
    </source>
</evidence>
<dbReference type="GO" id="GO:0046872">
    <property type="term" value="F:metal ion binding"/>
    <property type="evidence" value="ECO:0007669"/>
    <property type="project" value="UniProtKB-KW"/>
</dbReference>
<gene>
    <name evidence="7" type="ORF">DV711_12905</name>
</gene>
<sequence>MGTGRRWLGIAALLLAAPVMAEPSDSRQQSLAYMLKHDCGSCHGMTLKGGLGPSLLPELLQQKGHTIDSLSLIIRHGVPDTAMPPWGPILADEDIRWISDQLLKGTN</sequence>
<evidence type="ECO:0000259" key="6">
    <source>
        <dbReference type="PROSITE" id="PS51007"/>
    </source>
</evidence>
<feature type="chain" id="PRO_5016663804" evidence="5">
    <location>
        <begin position="22"/>
        <end position="107"/>
    </location>
</feature>
<keyword evidence="2 4" id="KW-0479">Metal-binding</keyword>
<dbReference type="AlphaFoldDB" id="A0A369WEA9"/>
<name>A0A369WEA9_9GAMM</name>
<feature type="domain" description="Cytochrome c" evidence="6">
    <location>
        <begin position="24"/>
        <end position="106"/>
    </location>
</feature>
<reference evidence="7 8" key="1">
    <citation type="submission" date="2018-07" db="EMBL/GenBank/DDBJ databases">
        <title>Motiliproteus coralliicola sp. nov., a bacterium isolated from Coral.</title>
        <authorList>
            <person name="Wang G."/>
        </authorList>
    </citation>
    <scope>NUCLEOTIDE SEQUENCE [LARGE SCALE GENOMIC DNA]</scope>
    <source>
        <strain evidence="7 8">C34</strain>
    </source>
</reference>
<evidence type="ECO:0000256" key="5">
    <source>
        <dbReference type="SAM" id="SignalP"/>
    </source>
</evidence>
<keyword evidence="8" id="KW-1185">Reference proteome</keyword>
<keyword evidence="5" id="KW-0732">Signal</keyword>
<dbReference type="OrthoDB" id="8689082at2"/>
<evidence type="ECO:0000313" key="7">
    <source>
        <dbReference type="EMBL" id="RDE19977.1"/>
    </source>
</evidence>
<dbReference type="InterPro" id="IPR009056">
    <property type="entry name" value="Cyt_c-like_dom"/>
</dbReference>
<dbReference type="Proteomes" id="UP000253769">
    <property type="component" value="Unassembled WGS sequence"/>
</dbReference>
<accession>A0A369WEA9</accession>
<evidence type="ECO:0000256" key="3">
    <source>
        <dbReference type="ARBA" id="ARBA00023004"/>
    </source>
</evidence>
<evidence type="ECO:0000256" key="2">
    <source>
        <dbReference type="ARBA" id="ARBA00022723"/>
    </source>
</evidence>
<comment type="caution">
    <text evidence="7">The sequence shown here is derived from an EMBL/GenBank/DDBJ whole genome shotgun (WGS) entry which is preliminary data.</text>
</comment>
<proteinExistence type="predicted"/>
<protein>
    <submittedName>
        <fullName evidence="7">Cytochrome c</fullName>
    </submittedName>
</protein>
<evidence type="ECO:0000313" key="8">
    <source>
        <dbReference type="Proteomes" id="UP000253769"/>
    </source>
</evidence>
<dbReference type="SUPFAM" id="SSF46626">
    <property type="entry name" value="Cytochrome c"/>
    <property type="match status" value="1"/>
</dbReference>
<dbReference type="EMBL" id="QQOH01000003">
    <property type="protein sequence ID" value="RDE19977.1"/>
    <property type="molecule type" value="Genomic_DNA"/>
</dbReference>
<organism evidence="7 8">
    <name type="scientific">Motiliproteus coralliicola</name>
    <dbReference type="NCBI Taxonomy" id="2283196"/>
    <lineage>
        <taxon>Bacteria</taxon>
        <taxon>Pseudomonadati</taxon>
        <taxon>Pseudomonadota</taxon>
        <taxon>Gammaproteobacteria</taxon>
        <taxon>Oceanospirillales</taxon>
        <taxon>Oceanospirillaceae</taxon>
        <taxon>Motiliproteus</taxon>
    </lineage>
</organism>
<evidence type="ECO:0000256" key="4">
    <source>
        <dbReference type="PROSITE-ProRule" id="PRU00433"/>
    </source>
</evidence>
<dbReference type="PROSITE" id="PS51007">
    <property type="entry name" value="CYTC"/>
    <property type="match status" value="1"/>
</dbReference>
<dbReference type="GO" id="GO:0009055">
    <property type="term" value="F:electron transfer activity"/>
    <property type="evidence" value="ECO:0007669"/>
    <property type="project" value="InterPro"/>
</dbReference>
<dbReference type="Gene3D" id="1.10.760.10">
    <property type="entry name" value="Cytochrome c-like domain"/>
    <property type="match status" value="1"/>
</dbReference>
<dbReference type="InterPro" id="IPR036909">
    <property type="entry name" value="Cyt_c-like_dom_sf"/>
</dbReference>
<feature type="signal peptide" evidence="5">
    <location>
        <begin position="1"/>
        <end position="21"/>
    </location>
</feature>
<keyword evidence="1 4" id="KW-0349">Heme</keyword>
<dbReference type="Pfam" id="PF13442">
    <property type="entry name" value="Cytochrome_CBB3"/>
    <property type="match status" value="1"/>
</dbReference>